<evidence type="ECO:0000313" key="1">
    <source>
        <dbReference type="EMBL" id="KAI6659679.1"/>
    </source>
</evidence>
<proteinExistence type="predicted"/>
<keyword evidence="2" id="KW-1185">Reference proteome</keyword>
<organism evidence="1 2">
    <name type="scientific">Oopsacas minuta</name>
    <dbReference type="NCBI Taxonomy" id="111878"/>
    <lineage>
        <taxon>Eukaryota</taxon>
        <taxon>Metazoa</taxon>
        <taxon>Porifera</taxon>
        <taxon>Hexactinellida</taxon>
        <taxon>Hexasterophora</taxon>
        <taxon>Lyssacinosida</taxon>
        <taxon>Leucopsacidae</taxon>
        <taxon>Oopsacas</taxon>
    </lineage>
</organism>
<dbReference type="Proteomes" id="UP001165289">
    <property type="component" value="Unassembled WGS sequence"/>
</dbReference>
<name>A0AAV7KGI6_9METZ</name>
<reference evidence="1 2" key="1">
    <citation type="journal article" date="2023" name="BMC Biol.">
        <title>The compact genome of the sponge Oopsacas minuta (Hexactinellida) is lacking key metazoan core genes.</title>
        <authorList>
            <person name="Santini S."/>
            <person name="Schenkelaars Q."/>
            <person name="Jourda C."/>
            <person name="Duchesne M."/>
            <person name="Belahbib H."/>
            <person name="Rocher C."/>
            <person name="Selva M."/>
            <person name="Riesgo A."/>
            <person name="Vervoort M."/>
            <person name="Leys S.P."/>
            <person name="Kodjabachian L."/>
            <person name="Le Bivic A."/>
            <person name="Borchiellini C."/>
            <person name="Claverie J.M."/>
            <person name="Renard E."/>
        </authorList>
    </citation>
    <scope>NUCLEOTIDE SEQUENCE [LARGE SCALE GENOMIC DNA]</scope>
    <source>
        <strain evidence="1">SPO-2</strain>
    </source>
</reference>
<dbReference type="AlphaFoldDB" id="A0AAV7KGI6"/>
<evidence type="ECO:0000313" key="2">
    <source>
        <dbReference type="Proteomes" id="UP001165289"/>
    </source>
</evidence>
<gene>
    <name evidence="1" type="ORF">LOD99_14602</name>
</gene>
<protein>
    <submittedName>
        <fullName evidence="1">Uncharacterized protein</fullName>
    </submittedName>
</protein>
<sequence length="108" mass="12097">MHPGSPSRELKRQSETRWICQWHDINTALKTMGPLIATLEHFEEIDSSTERHTTADCFLKGLNLEFAVCLISSEDIFGRAKANIVVLQSPDKDSSQAAELVQVLQSDI</sequence>
<dbReference type="EMBL" id="JAKMXF010000055">
    <property type="protein sequence ID" value="KAI6659679.1"/>
    <property type="molecule type" value="Genomic_DNA"/>
</dbReference>
<accession>A0AAV7KGI6</accession>
<comment type="caution">
    <text evidence="1">The sequence shown here is derived from an EMBL/GenBank/DDBJ whole genome shotgun (WGS) entry which is preliminary data.</text>
</comment>